<evidence type="ECO:0000259" key="1">
    <source>
        <dbReference type="Pfam" id="PF07883"/>
    </source>
</evidence>
<reference evidence="2 3" key="1">
    <citation type="submission" date="2019-02" db="EMBL/GenBank/DDBJ databases">
        <title>Genomic Encyclopedia of Type Strains, Phase IV (KMG-IV): sequencing the most valuable type-strain genomes for metagenomic binning, comparative biology and taxonomic classification.</title>
        <authorList>
            <person name="Goeker M."/>
        </authorList>
    </citation>
    <scope>NUCLEOTIDE SEQUENCE [LARGE SCALE GENOMIC DNA]</scope>
    <source>
        <strain evidence="2 3">DSM 101727</strain>
    </source>
</reference>
<feature type="domain" description="Cupin type-2" evidence="1">
    <location>
        <begin position="40"/>
        <end position="102"/>
    </location>
</feature>
<protein>
    <submittedName>
        <fullName evidence="2">Cupin domain</fullName>
    </submittedName>
</protein>
<dbReference type="AlphaFoldDB" id="A0A4Q7KP72"/>
<dbReference type="InterPro" id="IPR011051">
    <property type="entry name" value="RmlC_Cupin_sf"/>
</dbReference>
<comment type="caution">
    <text evidence="2">The sequence shown here is derived from an EMBL/GenBank/DDBJ whole genome shotgun (WGS) entry which is preliminary data.</text>
</comment>
<dbReference type="PANTHER" id="PTHR36440:SF1">
    <property type="entry name" value="PUTATIVE (AFU_ORTHOLOGUE AFUA_8G07350)-RELATED"/>
    <property type="match status" value="1"/>
</dbReference>
<sequence>MVKTGDTLRQGDTDTMVFRKTSADTGGEYLEVEATYGPMGDLRPPAHYHPIQTELFQVLEGTLVFLLDGEEKTLNAGDELHIPKRVTHAAWNPGDVPARFVWRTTPAMRTEEMFKTMWNLVEDGKMGRHGNPRPPFLQSMAMMYGFRKEWRLTAPPYPVYLPLCAALSVPARLLGYRAIS</sequence>
<dbReference type="SUPFAM" id="SSF51182">
    <property type="entry name" value="RmlC-like cupins"/>
    <property type="match status" value="1"/>
</dbReference>
<keyword evidence="3" id="KW-1185">Reference proteome</keyword>
<proteinExistence type="predicted"/>
<evidence type="ECO:0000313" key="2">
    <source>
        <dbReference type="EMBL" id="RZS37790.1"/>
    </source>
</evidence>
<dbReference type="InterPro" id="IPR014710">
    <property type="entry name" value="RmlC-like_jellyroll"/>
</dbReference>
<dbReference type="InterPro" id="IPR053146">
    <property type="entry name" value="QDO-like"/>
</dbReference>
<dbReference type="EMBL" id="SGWQ01000005">
    <property type="protein sequence ID" value="RZS37790.1"/>
    <property type="molecule type" value="Genomic_DNA"/>
</dbReference>
<gene>
    <name evidence="2" type="ORF">EV193_105349</name>
</gene>
<accession>A0A4Q7KP72</accession>
<name>A0A4Q7KP72_9PSEU</name>
<dbReference type="Proteomes" id="UP000294257">
    <property type="component" value="Unassembled WGS sequence"/>
</dbReference>
<dbReference type="Gene3D" id="2.60.120.10">
    <property type="entry name" value="Jelly Rolls"/>
    <property type="match status" value="1"/>
</dbReference>
<dbReference type="PANTHER" id="PTHR36440">
    <property type="entry name" value="PUTATIVE (AFU_ORTHOLOGUE AFUA_8G07350)-RELATED"/>
    <property type="match status" value="1"/>
</dbReference>
<dbReference type="InterPro" id="IPR013096">
    <property type="entry name" value="Cupin_2"/>
</dbReference>
<evidence type="ECO:0000313" key="3">
    <source>
        <dbReference type="Proteomes" id="UP000294257"/>
    </source>
</evidence>
<dbReference type="RefSeq" id="WP_130345231.1">
    <property type="nucleotide sequence ID" value="NZ_SGWQ01000005.1"/>
</dbReference>
<organism evidence="2 3">
    <name type="scientific">Herbihabitans rhizosphaerae</name>
    <dbReference type="NCBI Taxonomy" id="1872711"/>
    <lineage>
        <taxon>Bacteria</taxon>
        <taxon>Bacillati</taxon>
        <taxon>Actinomycetota</taxon>
        <taxon>Actinomycetes</taxon>
        <taxon>Pseudonocardiales</taxon>
        <taxon>Pseudonocardiaceae</taxon>
        <taxon>Herbihabitans</taxon>
    </lineage>
</organism>
<dbReference type="OrthoDB" id="9791637at2"/>
<dbReference type="Pfam" id="PF07883">
    <property type="entry name" value="Cupin_2"/>
    <property type="match status" value="1"/>
</dbReference>